<evidence type="ECO:0000256" key="2">
    <source>
        <dbReference type="SAM" id="MobiDB-lite"/>
    </source>
</evidence>
<feature type="compositionally biased region" description="Low complexity" evidence="2">
    <location>
        <begin position="79"/>
        <end position="89"/>
    </location>
</feature>
<organism evidence="4 5">
    <name type="scientific">Rhodococcus pyridinivorans</name>
    <dbReference type="NCBI Taxonomy" id="103816"/>
    <lineage>
        <taxon>Bacteria</taxon>
        <taxon>Bacillati</taxon>
        <taxon>Actinomycetota</taxon>
        <taxon>Actinomycetes</taxon>
        <taxon>Mycobacteriales</taxon>
        <taxon>Nocardiaceae</taxon>
        <taxon>Rhodococcus</taxon>
    </lineage>
</organism>
<dbReference type="Gene3D" id="3.30.2400.10">
    <property type="entry name" value="Major capsid protein gp5"/>
    <property type="match status" value="1"/>
</dbReference>
<dbReference type="SUPFAM" id="SSF56563">
    <property type="entry name" value="Major capsid protein gp5"/>
    <property type="match status" value="1"/>
</dbReference>
<keyword evidence="5" id="KW-1185">Reference proteome</keyword>
<evidence type="ECO:0000256" key="1">
    <source>
        <dbReference type="ARBA" id="ARBA00004328"/>
    </source>
</evidence>
<proteinExistence type="predicted"/>
<evidence type="ECO:0000313" key="4">
    <source>
        <dbReference type="EMBL" id="QOV99516.1"/>
    </source>
</evidence>
<reference evidence="4 5" key="1">
    <citation type="submission" date="2020-10" db="EMBL/GenBank/DDBJ databases">
        <title>Whole genome sequence of oil-degrading bacteria Rhodococcus pyridinivorans strain 5Ap.</title>
        <authorList>
            <person name="Akhremchuk A.E."/>
            <person name="Valentovich L.N."/>
            <person name="Charniauskaya M.I."/>
            <person name="Bukliarevich H.A."/>
            <person name="Titok M.A."/>
        </authorList>
    </citation>
    <scope>NUCLEOTIDE SEQUENCE [LARGE SCALE GENOMIC DNA]</scope>
    <source>
        <strain evidence="4 5">5Ap</strain>
    </source>
</reference>
<sequence length="441" mass="48210">MNPREQLKKARERARALKALDRDLTDDELAEVDTLVKEIPELEAKVARMDAASKSLKSLSDGDDTDDEPDDDDDDDEPAGGSKAGGAKATPRSEKLFKGTFGDRFIKSERYKEFQKAFPSGPGHGSPIDIGRVKVGTMGEWFTSRKAIGSDIAQLAPIRFPTIDLVERNRLTLLDLISRGQTQGNFEYVQVTDVTRNAAIVAEATDDTGTTPATGLKPVSDMATQLEDAKVYTYADGYDVTNSLLADAPAFATYMNAELQYSLESVIEDKLLNGTGTSGEPKGILHTTGVQEQTYTSVSADPFEQDSAMAFVKAVRRAITKVVRLQGGTVSAIVLSPEMDEAIDLLQDANERFYGQGPFGSGPQTLWGRPRITSERLVGTEALLGDFRQVALLDREGLSVLAFNQHKDYAQRNMVYVRAELRAAQAIWRPNRLVVVKPATP</sequence>
<feature type="compositionally biased region" description="Acidic residues" evidence="2">
    <location>
        <begin position="61"/>
        <end position="78"/>
    </location>
</feature>
<comment type="subcellular location">
    <subcellularLocation>
        <location evidence="1">Virion</location>
    </subcellularLocation>
</comment>
<protein>
    <submittedName>
        <fullName evidence="4">Phage major capsid protein</fullName>
    </submittedName>
</protein>
<dbReference type="Pfam" id="PF05065">
    <property type="entry name" value="Phage_capsid"/>
    <property type="match status" value="1"/>
</dbReference>
<dbReference type="InterPro" id="IPR024455">
    <property type="entry name" value="Phage_capsid"/>
</dbReference>
<dbReference type="InterPro" id="IPR054612">
    <property type="entry name" value="Phage_capsid-like_C"/>
</dbReference>
<name>A0A7M2XNQ8_9NOCA</name>
<gene>
    <name evidence="4" type="ORF">INP59_03695</name>
</gene>
<evidence type="ECO:0000259" key="3">
    <source>
        <dbReference type="Pfam" id="PF05065"/>
    </source>
</evidence>
<dbReference type="Proteomes" id="UP000593818">
    <property type="component" value="Chromosome"/>
</dbReference>
<dbReference type="RefSeq" id="WP_193903144.1">
    <property type="nucleotide sequence ID" value="NZ_CP063450.1"/>
</dbReference>
<dbReference type="Gene3D" id="3.30.2320.10">
    <property type="entry name" value="hypothetical protein PF0899 domain"/>
    <property type="match status" value="1"/>
</dbReference>
<feature type="domain" description="Phage capsid-like C-terminal" evidence="3">
    <location>
        <begin position="168"/>
        <end position="437"/>
    </location>
</feature>
<accession>A0A7M2XNQ8</accession>
<evidence type="ECO:0000313" key="5">
    <source>
        <dbReference type="Proteomes" id="UP000593818"/>
    </source>
</evidence>
<dbReference type="AlphaFoldDB" id="A0A7M2XNQ8"/>
<feature type="compositionally biased region" description="Low complexity" evidence="2">
    <location>
        <begin position="50"/>
        <end position="59"/>
    </location>
</feature>
<dbReference type="NCBIfam" id="TIGR01554">
    <property type="entry name" value="major_cap_HK97"/>
    <property type="match status" value="1"/>
</dbReference>
<feature type="region of interest" description="Disordered" evidence="2">
    <location>
        <begin position="50"/>
        <end position="93"/>
    </location>
</feature>
<dbReference type="EMBL" id="CP063450">
    <property type="protein sequence ID" value="QOV99516.1"/>
    <property type="molecule type" value="Genomic_DNA"/>
</dbReference>